<evidence type="ECO:0000313" key="4">
    <source>
        <dbReference type="Proteomes" id="UP001589906"/>
    </source>
</evidence>
<evidence type="ECO:0000256" key="1">
    <source>
        <dbReference type="SAM" id="Coils"/>
    </source>
</evidence>
<keyword evidence="2" id="KW-0732">Signal</keyword>
<keyword evidence="4" id="KW-1185">Reference proteome</keyword>
<gene>
    <name evidence="3" type="ORF">ACFFGE_06110</name>
</gene>
<evidence type="ECO:0000256" key="2">
    <source>
        <dbReference type="SAM" id="SignalP"/>
    </source>
</evidence>
<sequence>MTLSPNTLRIVALAAVSSAALAVAGTVVIAQTAPLEPVQWDRRALDRLDRNVRRLERALTQRNAAGQPVLLEPDPETIALQGQTQILDRRLGDMEATVQRVNADLERLTFAVDEAREDNAALRRRLSDAERRIAEMERAAAAAREEAALNGPITANSPTGDAAQDLAAAVTLSRTDARRGARALETVVVTWPDTPQAREANVRLGDLRAAADDDAGAVQAYAAALQGWPRAGWAAETTLKLAEGLIVTDRRTQACAALGEFTRRYGEGAAALRTRATQLRTRAQCG</sequence>
<evidence type="ECO:0000313" key="3">
    <source>
        <dbReference type="EMBL" id="MFC0633450.1"/>
    </source>
</evidence>
<dbReference type="Gene3D" id="1.25.40.10">
    <property type="entry name" value="Tetratricopeptide repeat domain"/>
    <property type="match status" value="1"/>
</dbReference>
<feature type="chain" id="PRO_5046633831" evidence="2">
    <location>
        <begin position="23"/>
        <end position="286"/>
    </location>
</feature>
<protein>
    <submittedName>
        <fullName evidence="3">Tol-pal system YbgF family protein</fullName>
    </submittedName>
</protein>
<comment type="caution">
    <text evidence="3">The sequence shown here is derived from an EMBL/GenBank/DDBJ whole genome shotgun (WGS) entry which is preliminary data.</text>
</comment>
<feature type="signal peptide" evidence="2">
    <location>
        <begin position="1"/>
        <end position="22"/>
    </location>
</feature>
<accession>A0ABV6R1E6</accession>
<dbReference type="Proteomes" id="UP001589906">
    <property type="component" value="Unassembled WGS sequence"/>
</dbReference>
<reference evidence="3 4" key="1">
    <citation type="submission" date="2024-09" db="EMBL/GenBank/DDBJ databases">
        <authorList>
            <person name="Sun Q."/>
            <person name="Mori K."/>
        </authorList>
    </citation>
    <scope>NUCLEOTIDE SEQUENCE [LARGE SCALE GENOMIC DNA]</scope>
    <source>
        <strain evidence="3 4">NCAIM B.02621</strain>
    </source>
</reference>
<name>A0ABV6R1E6_9CAUL</name>
<organism evidence="3 4">
    <name type="scientific">Brevundimonas balnearis</name>
    <dbReference type="NCBI Taxonomy" id="1572858"/>
    <lineage>
        <taxon>Bacteria</taxon>
        <taxon>Pseudomonadati</taxon>
        <taxon>Pseudomonadota</taxon>
        <taxon>Alphaproteobacteria</taxon>
        <taxon>Caulobacterales</taxon>
        <taxon>Caulobacteraceae</taxon>
        <taxon>Brevundimonas</taxon>
    </lineage>
</organism>
<feature type="coiled-coil region" evidence="1">
    <location>
        <begin position="98"/>
        <end position="146"/>
    </location>
</feature>
<dbReference type="RefSeq" id="WP_376835365.1">
    <property type="nucleotide sequence ID" value="NZ_JBHLSW010000004.1"/>
</dbReference>
<dbReference type="EMBL" id="JBHLSW010000004">
    <property type="protein sequence ID" value="MFC0633450.1"/>
    <property type="molecule type" value="Genomic_DNA"/>
</dbReference>
<keyword evidence="1" id="KW-0175">Coiled coil</keyword>
<dbReference type="InterPro" id="IPR011990">
    <property type="entry name" value="TPR-like_helical_dom_sf"/>
</dbReference>
<proteinExistence type="predicted"/>